<proteinExistence type="predicted"/>
<sequence length="153" mass="16975">MERVRNPGRATSPMLVTPIATLAALAVALVVWPHLLVETSFGDFILVSLILGGATAWRTGQAVARSWGSFWNLVAYVVLLAGAVRFCHFALFEDTLFSLQHFVMEFLLLMAVAALGFRFVRRQQMTAQYGWMFEAHGPFAWRERSGDAPGDAL</sequence>
<dbReference type="AlphaFoldDB" id="A0A3L6ZVB7"/>
<feature type="transmembrane region" description="Helical" evidence="1">
    <location>
        <begin position="12"/>
        <end position="35"/>
    </location>
</feature>
<organism evidence="3 4">
    <name type="scientific">Xanthobacter tagetidis</name>
    <dbReference type="NCBI Taxonomy" id="60216"/>
    <lineage>
        <taxon>Bacteria</taxon>
        <taxon>Pseudomonadati</taxon>
        <taxon>Pseudomonadota</taxon>
        <taxon>Alphaproteobacteria</taxon>
        <taxon>Hyphomicrobiales</taxon>
        <taxon>Xanthobacteraceae</taxon>
        <taxon>Xanthobacter</taxon>
    </lineage>
</organism>
<keyword evidence="4" id="KW-1185">Reference proteome</keyword>
<reference evidence="3 4" key="1">
    <citation type="submission" date="2018-10" db="EMBL/GenBank/DDBJ databases">
        <title>Xanthobacter tagetidis genome sequencing and assembly.</title>
        <authorList>
            <person name="Maclea K.S."/>
            <person name="Goen A.E."/>
            <person name="Fatima S.A."/>
        </authorList>
    </citation>
    <scope>NUCLEOTIDE SEQUENCE [LARGE SCALE GENOMIC DNA]</scope>
    <source>
        <strain evidence="3 4">ATCC 700314</strain>
    </source>
</reference>
<evidence type="ECO:0000313" key="4">
    <source>
        <dbReference type="Proteomes" id="UP000269692"/>
    </source>
</evidence>
<gene>
    <name evidence="3" type="ORF">D9R14_22185</name>
</gene>
<accession>A0A3L6ZVB7</accession>
<keyword evidence="1" id="KW-0472">Membrane</keyword>
<feature type="transmembrane region" description="Helical" evidence="1">
    <location>
        <begin position="70"/>
        <end position="92"/>
    </location>
</feature>
<comment type="caution">
    <text evidence="3">The sequence shown here is derived from an EMBL/GenBank/DDBJ whole genome shotgun (WGS) entry which is preliminary data.</text>
</comment>
<evidence type="ECO:0000256" key="1">
    <source>
        <dbReference type="SAM" id="Phobius"/>
    </source>
</evidence>
<protein>
    <recommendedName>
        <fullName evidence="2">DUF6867 domain-containing protein</fullName>
    </recommendedName>
</protein>
<name>A0A3L6ZVB7_9HYPH</name>
<evidence type="ECO:0000259" key="2">
    <source>
        <dbReference type="Pfam" id="PF21741"/>
    </source>
</evidence>
<evidence type="ECO:0000313" key="3">
    <source>
        <dbReference type="EMBL" id="RLP71810.1"/>
    </source>
</evidence>
<keyword evidence="1" id="KW-1133">Transmembrane helix</keyword>
<keyword evidence="1" id="KW-0812">Transmembrane</keyword>
<dbReference type="RefSeq" id="WP_121625755.1">
    <property type="nucleotide sequence ID" value="NZ_JACIIW010000015.1"/>
</dbReference>
<feature type="transmembrane region" description="Helical" evidence="1">
    <location>
        <begin position="98"/>
        <end position="120"/>
    </location>
</feature>
<dbReference type="EMBL" id="RCTF01000030">
    <property type="protein sequence ID" value="RLP71810.1"/>
    <property type="molecule type" value="Genomic_DNA"/>
</dbReference>
<dbReference type="InterPro" id="IPR049201">
    <property type="entry name" value="DUF6867"/>
</dbReference>
<feature type="domain" description="DUF6867" evidence="2">
    <location>
        <begin position="43"/>
        <end position="144"/>
    </location>
</feature>
<dbReference type="Pfam" id="PF21741">
    <property type="entry name" value="DUF6867"/>
    <property type="match status" value="1"/>
</dbReference>
<feature type="transmembrane region" description="Helical" evidence="1">
    <location>
        <begin position="41"/>
        <end position="58"/>
    </location>
</feature>
<dbReference type="OrthoDB" id="9806174at2"/>
<dbReference type="Proteomes" id="UP000269692">
    <property type="component" value="Unassembled WGS sequence"/>
</dbReference>